<gene>
    <name evidence="2" type="ORF">N7505_004164</name>
</gene>
<proteinExistence type="predicted"/>
<evidence type="ECO:0008006" key="4">
    <source>
        <dbReference type="Google" id="ProtNLM"/>
    </source>
</evidence>
<name>A0ABQ8WSG7_PENCH</name>
<organism evidence="2 3">
    <name type="scientific">Penicillium chrysogenum</name>
    <name type="common">Penicillium notatum</name>
    <dbReference type="NCBI Taxonomy" id="5076"/>
    <lineage>
        <taxon>Eukaryota</taxon>
        <taxon>Fungi</taxon>
        <taxon>Dikarya</taxon>
        <taxon>Ascomycota</taxon>
        <taxon>Pezizomycotina</taxon>
        <taxon>Eurotiomycetes</taxon>
        <taxon>Eurotiomycetidae</taxon>
        <taxon>Eurotiales</taxon>
        <taxon>Aspergillaceae</taxon>
        <taxon>Penicillium</taxon>
        <taxon>Penicillium chrysogenum species complex</taxon>
    </lineage>
</organism>
<evidence type="ECO:0000313" key="3">
    <source>
        <dbReference type="Proteomes" id="UP001220256"/>
    </source>
</evidence>
<keyword evidence="3" id="KW-1185">Reference proteome</keyword>
<dbReference type="InterPro" id="IPR025332">
    <property type="entry name" value="DUF4238"/>
</dbReference>
<evidence type="ECO:0000256" key="1">
    <source>
        <dbReference type="SAM" id="MobiDB-lite"/>
    </source>
</evidence>
<reference evidence="2 3" key="1">
    <citation type="journal article" date="2023" name="IMA Fungus">
        <title>Comparative genomic study of the Penicillium genus elucidates a diverse pangenome and 15 lateral gene transfer events.</title>
        <authorList>
            <person name="Petersen C."/>
            <person name="Sorensen T."/>
            <person name="Nielsen M.R."/>
            <person name="Sondergaard T.E."/>
            <person name="Sorensen J.L."/>
            <person name="Fitzpatrick D.A."/>
            <person name="Frisvad J.C."/>
            <person name="Nielsen K.L."/>
        </authorList>
    </citation>
    <scope>NUCLEOTIDE SEQUENCE [LARGE SCALE GENOMIC DNA]</scope>
    <source>
        <strain evidence="2 3">IBT 3361</strain>
    </source>
</reference>
<accession>A0ABQ8WSG7</accession>
<sequence>MTPSKQNHHFIPRFILRKFAPKNQPPTGPANKGAKHKRKNRSDLLVNKIDLERRVVTQRPISTEFALVDMYRDPGFDDNPYHLEKKFADLENKVSDIVQRAHNRFSRRLTLELNRTELDGVRKFLFLMKYRNSGMFNRYNHDSIDEYQEDDRERMLSYMESNGLKRPRDVWFDNLRRFLDLEMDPARSWMHTLETQIYPDDAMMMKLHLAWSFIAFCEPVDSADEFLLTQNAYSIFEGPSTETMNPITQKIESTYTEYHNFAPLSPRLIIVLRSHLLPSQGRGNDGLRELREQLAVFIQSQHLHPDRAGSILQDLPIQPCHSIYTTPGTASTDSLNPSFRETDRFQFQCFKLPSRHTTLINNLFLEEAHANSSIVYHSRAALKASIENYLKTEIDGMKTTFGLPDKRDQYLTTLEKIAHDLGSSVSCRKSIIEPRLSPGQGHMSSFVALEVGLELLKKSEASNSLPRAYLLLNPGASLKTFWRDVHQAGLLMLLRIKIDRVLKLSRLTDREKSIVHGNRQAFFMNFPPERLWVYAKIARNMDKFDNQDFTRRIADLKLGGIEDEFANCES</sequence>
<evidence type="ECO:0000313" key="2">
    <source>
        <dbReference type="EMBL" id="KAJ5275619.1"/>
    </source>
</evidence>
<dbReference type="Pfam" id="PF14022">
    <property type="entry name" value="DUF4238"/>
    <property type="match status" value="1"/>
</dbReference>
<dbReference type="Proteomes" id="UP001220256">
    <property type="component" value="Unassembled WGS sequence"/>
</dbReference>
<comment type="caution">
    <text evidence="2">The sequence shown here is derived from an EMBL/GenBank/DDBJ whole genome shotgun (WGS) entry which is preliminary data.</text>
</comment>
<protein>
    <recommendedName>
        <fullName evidence="4">DUF4238 domain-containing protein</fullName>
    </recommendedName>
</protein>
<feature type="region of interest" description="Disordered" evidence="1">
    <location>
        <begin position="20"/>
        <end position="42"/>
    </location>
</feature>
<dbReference type="EMBL" id="JAPVEB010000002">
    <property type="protein sequence ID" value="KAJ5275619.1"/>
    <property type="molecule type" value="Genomic_DNA"/>
</dbReference>